<dbReference type="Pfam" id="PF08220">
    <property type="entry name" value="HTH_DeoR"/>
    <property type="match status" value="1"/>
</dbReference>
<dbReference type="Proteomes" id="UP000774130">
    <property type="component" value="Unassembled WGS sequence"/>
</dbReference>
<dbReference type="InterPro" id="IPR014036">
    <property type="entry name" value="DeoR-like_C"/>
</dbReference>
<dbReference type="PANTHER" id="PTHR30363:SF56">
    <property type="entry name" value="TRANSCRIPTIONAL REGULATOR, DEOR FAMILY"/>
    <property type="match status" value="1"/>
</dbReference>
<keyword evidence="3" id="KW-0804">Transcription</keyword>
<name>A0ABS6TBR6_9ENTE</name>
<reference evidence="5 6" key="1">
    <citation type="submission" date="2021-06" db="EMBL/GenBank/DDBJ databases">
        <title>Enterococcus alishanensis sp. nov., a novel lactic acid bacterium isolated from fresh coffee beans.</title>
        <authorList>
            <person name="Chen Y.-S."/>
        </authorList>
    </citation>
    <scope>NUCLEOTIDE SEQUENCE [LARGE SCALE GENOMIC DNA]</scope>
    <source>
        <strain evidence="5 6">ALS3</strain>
    </source>
</reference>
<dbReference type="PROSITE" id="PS51000">
    <property type="entry name" value="HTH_DEOR_2"/>
    <property type="match status" value="1"/>
</dbReference>
<dbReference type="SMART" id="SM00420">
    <property type="entry name" value="HTH_DEOR"/>
    <property type="match status" value="1"/>
</dbReference>
<keyword evidence="2 5" id="KW-0238">DNA-binding</keyword>
<dbReference type="Pfam" id="PF00455">
    <property type="entry name" value="DeoRC"/>
    <property type="match status" value="1"/>
</dbReference>
<evidence type="ECO:0000256" key="3">
    <source>
        <dbReference type="ARBA" id="ARBA00023163"/>
    </source>
</evidence>
<dbReference type="EMBL" id="JAHUZB010000002">
    <property type="protein sequence ID" value="MBV7390349.1"/>
    <property type="molecule type" value="Genomic_DNA"/>
</dbReference>
<proteinExistence type="predicted"/>
<dbReference type="GO" id="GO:0003677">
    <property type="term" value="F:DNA binding"/>
    <property type="evidence" value="ECO:0007669"/>
    <property type="project" value="UniProtKB-KW"/>
</dbReference>
<evidence type="ECO:0000256" key="2">
    <source>
        <dbReference type="ARBA" id="ARBA00023125"/>
    </source>
</evidence>
<dbReference type="InterPro" id="IPR050313">
    <property type="entry name" value="Carb_Metab_HTH_regulators"/>
</dbReference>
<dbReference type="InterPro" id="IPR001034">
    <property type="entry name" value="DeoR_HTH"/>
</dbReference>
<evidence type="ECO:0000313" key="5">
    <source>
        <dbReference type="EMBL" id="MBV7390349.1"/>
    </source>
</evidence>
<protein>
    <submittedName>
        <fullName evidence="5">DeoR/GlpR family DNA-binding transcription regulator</fullName>
    </submittedName>
</protein>
<dbReference type="SMART" id="SM01134">
    <property type="entry name" value="DeoRC"/>
    <property type="match status" value="1"/>
</dbReference>
<keyword evidence="1" id="KW-0805">Transcription regulation</keyword>
<dbReference type="RefSeq" id="WP_218325390.1">
    <property type="nucleotide sequence ID" value="NZ_JAHUZB010000002.1"/>
</dbReference>
<feature type="domain" description="HTH deoR-type" evidence="4">
    <location>
        <begin position="3"/>
        <end position="58"/>
    </location>
</feature>
<accession>A0ABS6TBR6</accession>
<evidence type="ECO:0000313" key="6">
    <source>
        <dbReference type="Proteomes" id="UP000774130"/>
    </source>
</evidence>
<sequence length="250" mass="27931">MLTEERRKKILELLDEHNVVKSQDLMNRLQASESTIRRDLQELEDDGHLKRVHGGATKMQFLDDEPAFSEKSFKNIQQKQAIAKLASQEIDDGDIIYLDAGTTTIELIPYLKDIVVTVVTNSVGLAAKLVEHQINTIVLGGRIKLKTDAVIGSQAMAQLSQYRFDKAFVGTNGISIKTGYTTPDPEEAALKRLAIQQSEKAFILADYSKFNQTTFVQITKLSEAIILTDRCPTELYTDIAKQTTIKEVSV</sequence>
<gene>
    <name evidence="5" type="ORF">KUA55_06620</name>
</gene>
<comment type="caution">
    <text evidence="5">The sequence shown here is derived from an EMBL/GenBank/DDBJ whole genome shotgun (WGS) entry which is preliminary data.</text>
</comment>
<organism evidence="5 6">
    <name type="scientific">Enterococcus alishanensis</name>
    <dbReference type="NCBI Taxonomy" id="1303817"/>
    <lineage>
        <taxon>Bacteria</taxon>
        <taxon>Bacillati</taxon>
        <taxon>Bacillota</taxon>
        <taxon>Bacilli</taxon>
        <taxon>Lactobacillales</taxon>
        <taxon>Enterococcaceae</taxon>
        <taxon>Enterococcus</taxon>
    </lineage>
</organism>
<dbReference type="PANTHER" id="PTHR30363">
    <property type="entry name" value="HTH-TYPE TRANSCRIPTIONAL REGULATOR SRLR-RELATED"/>
    <property type="match status" value="1"/>
</dbReference>
<dbReference type="InterPro" id="IPR018356">
    <property type="entry name" value="Tscrpt_reg_HTH_DeoR_CS"/>
</dbReference>
<evidence type="ECO:0000259" key="4">
    <source>
        <dbReference type="PROSITE" id="PS51000"/>
    </source>
</evidence>
<evidence type="ECO:0000256" key="1">
    <source>
        <dbReference type="ARBA" id="ARBA00023015"/>
    </source>
</evidence>
<dbReference type="PROSITE" id="PS00894">
    <property type="entry name" value="HTH_DEOR_1"/>
    <property type="match status" value="1"/>
</dbReference>
<keyword evidence="6" id="KW-1185">Reference proteome</keyword>